<gene>
    <name evidence="2" type="ORF">S01H4_29649</name>
</gene>
<comment type="caution">
    <text evidence="2">The sequence shown here is derived from an EMBL/GenBank/DDBJ whole genome shotgun (WGS) entry which is preliminary data.</text>
</comment>
<keyword evidence="1" id="KW-0812">Transmembrane</keyword>
<evidence type="ECO:0000313" key="2">
    <source>
        <dbReference type="EMBL" id="GAG81927.1"/>
    </source>
</evidence>
<protein>
    <submittedName>
        <fullName evidence="2">Uncharacterized protein</fullName>
    </submittedName>
</protein>
<reference evidence="2" key="1">
    <citation type="journal article" date="2014" name="Front. Microbiol.">
        <title>High frequency of phylogenetically diverse reductive dehalogenase-homologous genes in deep subseafloor sedimentary metagenomes.</title>
        <authorList>
            <person name="Kawai M."/>
            <person name="Futagami T."/>
            <person name="Toyoda A."/>
            <person name="Takaki Y."/>
            <person name="Nishi S."/>
            <person name="Hori S."/>
            <person name="Arai W."/>
            <person name="Tsubouchi T."/>
            <person name="Morono Y."/>
            <person name="Uchiyama I."/>
            <person name="Ito T."/>
            <person name="Fujiyama A."/>
            <person name="Inagaki F."/>
            <person name="Takami H."/>
        </authorList>
    </citation>
    <scope>NUCLEOTIDE SEQUENCE</scope>
    <source>
        <strain evidence="2">Expedition CK06-06</strain>
    </source>
</reference>
<evidence type="ECO:0000256" key="1">
    <source>
        <dbReference type="SAM" id="Phobius"/>
    </source>
</evidence>
<dbReference type="EMBL" id="BART01015240">
    <property type="protein sequence ID" value="GAG81927.1"/>
    <property type="molecule type" value="Genomic_DNA"/>
</dbReference>
<keyword evidence="1" id="KW-1133">Transmembrane helix</keyword>
<keyword evidence="1" id="KW-0472">Membrane</keyword>
<sequence>MIYIKDNFLTSDLHEELIKHCENFTEYKTPGKSFWVKELPLAFKDYIVSELENIEGKKINPLFSKDHLVNLAICLSAYFCFAVIFESLGLTVLFRRIPFDFVVYII</sequence>
<name>X1BL67_9ZZZZ</name>
<feature type="transmembrane region" description="Helical" evidence="1">
    <location>
        <begin position="68"/>
        <end position="94"/>
    </location>
</feature>
<organism evidence="2">
    <name type="scientific">marine sediment metagenome</name>
    <dbReference type="NCBI Taxonomy" id="412755"/>
    <lineage>
        <taxon>unclassified sequences</taxon>
        <taxon>metagenomes</taxon>
        <taxon>ecological metagenomes</taxon>
    </lineage>
</organism>
<dbReference type="AlphaFoldDB" id="X1BL67"/>
<proteinExistence type="predicted"/>
<accession>X1BL67</accession>